<proteinExistence type="predicted"/>
<organism evidence="5 6">
    <name type="scientific">Buddleja alternifolia</name>
    <dbReference type="NCBI Taxonomy" id="168488"/>
    <lineage>
        <taxon>Eukaryota</taxon>
        <taxon>Viridiplantae</taxon>
        <taxon>Streptophyta</taxon>
        <taxon>Embryophyta</taxon>
        <taxon>Tracheophyta</taxon>
        <taxon>Spermatophyta</taxon>
        <taxon>Magnoliopsida</taxon>
        <taxon>eudicotyledons</taxon>
        <taxon>Gunneridae</taxon>
        <taxon>Pentapetalae</taxon>
        <taxon>asterids</taxon>
        <taxon>lamiids</taxon>
        <taxon>Lamiales</taxon>
        <taxon>Scrophulariaceae</taxon>
        <taxon>Buddlejeae</taxon>
        <taxon>Buddleja</taxon>
    </lineage>
</organism>
<feature type="repeat" description="ARM" evidence="2">
    <location>
        <begin position="512"/>
        <end position="554"/>
    </location>
</feature>
<dbReference type="InterPro" id="IPR016024">
    <property type="entry name" value="ARM-type_fold"/>
</dbReference>
<dbReference type="GO" id="GO:0010330">
    <property type="term" value="C:cellulose synthase complex"/>
    <property type="evidence" value="ECO:0007669"/>
    <property type="project" value="InterPro"/>
</dbReference>
<feature type="region of interest" description="Disordered" evidence="3">
    <location>
        <begin position="1"/>
        <end position="28"/>
    </location>
</feature>
<dbReference type="Pfam" id="PF00514">
    <property type="entry name" value="Arm"/>
    <property type="match status" value="1"/>
</dbReference>
<dbReference type="EMBL" id="WHWC01000008">
    <property type="protein sequence ID" value="KAG8378245.1"/>
    <property type="molecule type" value="Genomic_DNA"/>
</dbReference>
<dbReference type="PANTHER" id="PTHR46369:SF1">
    <property type="entry name" value="PROTEIN CELLULOSE SYNTHASE INTERACTIVE 3"/>
    <property type="match status" value="1"/>
</dbReference>
<evidence type="ECO:0000313" key="5">
    <source>
        <dbReference type="EMBL" id="KAG8378245.1"/>
    </source>
</evidence>
<comment type="caution">
    <text evidence="5">The sequence shown here is derived from an EMBL/GenBank/DDBJ whole genome shotgun (WGS) entry which is preliminary data.</text>
</comment>
<evidence type="ECO:0000256" key="3">
    <source>
        <dbReference type="SAM" id="MobiDB-lite"/>
    </source>
</evidence>
<dbReference type="InterPro" id="IPR000225">
    <property type="entry name" value="Armadillo"/>
</dbReference>
<dbReference type="PROSITE" id="PS50176">
    <property type="entry name" value="ARM_REPEAT"/>
    <property type="match status" value="1"/>
</dbReference>
<dbReference type="SUPFAM" id="SSF49562">
    <property type="entry name" value="C2 domain (Calcium/lipid-binding domain, CaLB)"/>
    <property type="match status" value="1"/>
</dbReference>
<dbReference type="CDD" id="cd00030">
    <property type="entry name" value="C2"/>
    <property type="match status" value="1"/>
</dbReference>
<dbReference type="PANTHER" id="PTHR46369">
    <property type="entry name" value="PROTEIN CELLULOSE SYNTHASE INTERACTIVE 1"/>
    <property type="match status" value="1"/>
</dbReference>
<keyword evidence="1" id="KW-0677">Repeat</keyword>
<dbReference type="GO" id="GO:2001006">
    <property type="term" value="P:regulation of cellulose biosynthetic process"/>
    <property type="evidence" value="ECO:0007669"/>
    <property type="project" value="InterPro"/>
</dbReference>
<dbReference type="InterPro" id="IPR011989">
    <property type="entry name" value="ARM-like"/>
</dbReference>
<keyword evidence="6" id="KW-1185">Reference proteome</keyword>
<reference evidence="5" key="1">
    <citation type="submission" date="2019-10" db="EMBL/GenBank/DDBJ databases">
        <authorList>
            <person name="Zhang R."/>
            <person name="Pan Y."/>
            <person name="Wang J."/>
            <person name="Ma R."/>
            <person name="Yu S."/>
        </authorList>
    </citation>
    <scope>NUCLEOTIDE SEQUENCE</scope>
    <source>
        <strain evidence="5">LA-IB0</strain>
        <tissue evidence="5">Leaf</tissue>
    </source>
</reference>
<sequence length="2132" mass="229339">MSELPPAGPRDAKASSLSGKKKVSNGIIDMDDPETTLSMVAQLVEQLHANKSSPHEKELTTTRLLGIAKARKETRALIGSHGQAMPLFVSILRSGTLPAKVNVAAILSVLCKDEDLRVKVLLGGCIPPLLSLLKSDIIEARIAAAEALCEVSSGGLVNDHVGMKIFVTEGVVPTLWEQLNINKQDKVVEGFVTGALRNLCGDKDGYWRTTLDGDGVDIIVGLLYSNNPSAQSNAASLLACLILAFEDSIVKIIDSGAIKALLGLLGEEKDVSVRASAAEALDALSVKSNKAKKAIVDGHGLPVLIGAIVAPSKEGMQGEGGQALQQRSTQTLANICGGMSKLILYLGEVCQSPRLAAPVADIIGALAYTVMVFKQNVDEKPFASTKIEGILVMLLKPRDNKLVQDRLLEAMASLYGNPHLSVVINQSEAKKVLIGLITMASGDTQEYLISSLIQLCVEGVSVWEALGKREGVQLLISSLGLSSEQHQEFAVEMLAILTEQVDDSKWAITAAGGIPPLVQLLEIGSKEARENAAHILWNLCCYSEDIRACVESSGAIPSFLWLLKNDEQKGQEVSSKALTKLIRSADSATINQLLALLFGDNPSSKEHVITVLGHVLSTASHSDLVHKGAIANMGLRSLVQVLNSSDEKAQEYAASVLADLFSNRQDICDALATDEVVNPCMKLLTSKTQGIATQSARALGALSRPTKTKPTNKMPYIAEGDVQPLIKLAKTSSIDSAETAMAALANLLSDHQIASEALAEDVVSAITRVLGEGSLEGKKGASHALHQLLKHFPVGDILSGSTQCRFAVLRIIDSLNAMDKDSNDAADALEVVALLSRTKSGKNSTYSTWFALAGVPSSLEPLVHCLSEGPTPVQDKAIEILSRLSGNQADVLGNILVSNSMAIGALANRIINSGSLEVRVGGTVLLICVAKEHKIQSVDVLDACGYMKPLSYALVDMIKQTSSSFEIGVGSHSGFRDRLAFRDGDDFDVPDPAIVLGGTVALWLLSIIFSSCSKNKITVMEAGALDALSEKLARHTNNYQAEFEDTEGIWISALLAAILFQDSNVVSSPAAMHFIPSLAALLKSDEMIDRFMAAQAIASLVRHGNMGINLAVANSGAVAGLITLIGHMESDMSNLMALFEEFSLVRNPDQVVLEILFEIDDVRIGSVARKTIPLLVDLLRPIPDRPGAPSFCVRLLTQIADGNDTNKLLMAEAGALDGLTKYLSLSPQDSIETTISELLRILFGNSDILRYEAAFNCMNQLIAVLRLGSRSSRLSAARALNELFDADNIRDCENSMQAIHPLADMLDTTLESEQQVALSALIKLTSNSNLNTAMLAEVEGDPLHSLYNILSSSATLELKSDAAELCGVLFGNSRVREMPIAFECIEPLILLMQSDKETAVESSVCAFERLLDDDQQVEITSSHDFVSILVGLVSGTNYRLIEASICTLIKLGKDKTPRKLDMVNAGIIDNCLELLPTAPDSSCATIAELFRILTNSSAISKSSEAAKIVEPLFVVLLKKDFGLWGQHSALQALVNILEKPQSLSTLKLTPSQVIEPLISFIQSPSQAIQQLGTELLSHLLEQEHFKQDITTKSAVVPLVHLAGIGILNLQQTAIKALENISLSWPKAVSDAGGIFELSKVIIQDDPLPPEVLWESAALVLSNILQSDADYYFNVPVAALVKMLRSSVEKTIKIALNALMVQEKIDSSSSELMAESGAIDALLHLLRSHQCEEASGRLLEALFNNMRVREMKASKYAIAPLAQYLLDPQTKSQTGRLLAALALGDLSQHEGLARASDSVSACRALVALLEDQVTEEMTVVAVCALQNFVMRSRTNRRAVAEAGGVLVIQELVLSPNSEVAVQAALLIKFLFSNHTLQEYVSNELVRSLTAALERELWSTATVNEEVLRTIHVIFSNFHKLHISEAATLCIPHLVTALNSGSEDAQDSILTTLCLLKQSWSTMPLDVSNSQAMVAAEAIPILQMLMRTCPPSFHDRVESLLNCLPGCLTVTIKRANNLKHVMGGTNAFCQLTIGNGPARQTKVVSHNTSPEWKEGFTWAFDVPPKGQKLHILCRSKTTFGKTTLGSVTIQIDKVVSEGVYSGLFSLSRDTSKDGSSRTLEIEITWSNRMSDENM</sequence>
<evidence type="ECO:0000313" key="6">
    <source>
        <dbReference type="Proteomes" id="UP000826271"/>
    </source>
</evidence>
<dbReference type="InterPro" id="IPR044297">
    <property type="entry name" value="CSI1/2/3"/>
</dbReference>
<evidence type="ECO:0000256" key="1">
    <source>
        <dbReference type="ARBA" id="ARBA00022737"/>
    </source>
</evidence>
<name>A0AAV6X9I1_9LAMI</name>
<dbReference type="PROSITE" id="PS50004">
    <property type="entry name" value="C2"/>
    <property type="match status" value="1"/>
</dbReference>
<accession>A0AAV6X9I1</accession>
<dbReference type="Proteomes" id="UP000826271">
    <property type="component" value="Unassembled WGS sequence"/>
</dbReference>
<dbReference type="SMART" id="SM00185">
    <property type="entry name" value="ARM"/>
    <property type="match status" value="19"/>
</dbReference>
<dbReference type="GO" id="GO:0008017">
    <property type="term" value="F:microtubule binding"/>
    <property type="evidence" value="ECO:0007669"/>
    <property type="project" value="InterPro"/>
</dbReference>
<dbReference type="Pfam" id="PF00168">
    <property type="entry name" value="C2"/>
    <property type="match status" value="1"/>
</dbReference>
<dbReference type="SUPFAM" id="SSF48371">
    <property type="entry name" value="ARM repeat"/>
    <property type="match status" value="6"/>
</dbReference>
<dbReference type="InterPro" id="IPR000008">
    <property type="entry name" value="C2_dom"/>
</dbReference>
<gene>
    <name evidence="5" type="ORF">BUALT_Bualt08G0117600</name>
</gene>
<protein>
    <recommendedName>
        <fullName evidence="4">C2 domain-containing protein</fullName>
    </recommendedName>
</protein>
<evidence type="ECO:0000256" key="2">
    <source>
        <dbReference type="PROSITE-ProRule" id="PRU00259"/>
    </source>
</evidence>
<evidence type="ECO:0000259" key="4">
    <source>
        <dbReference type="PROSITE" id="PS50004"/>
    </source>
</evidence>
<dbReference type="InterPro" id="IPR035892">
    <property type="entry name" value="C2_domain_sf"/>
</dbReference>
<dbReference type="Gene3D" id="2.60.40.150">
    <property type="entry name" value="C2 domain"/>
    <property type="match status" value="1"/>
</dbReference>
<feature type="domain" description="C2" evidence="4">
    <location>
        <begin position="1985"/>
        <end position="2102"/>
    </location>
</feature>
<dbReference type="SMART" id="SM00239">
    <property type="entry name" value="C2"/>
    <property type="match status" value="1"/>
</dbReference>
<dbReference type="Gene3D" id="1.25.10.10">
    <property type="entry name" value="Leucine-rich Repeat Variant"/>
    <property type="match status" value="7"/>
</dbReference>
<dbReference type="GO" id="GO:0051211">
    <property type="term" value="P:anisotropic cell growth"/>
    <property type="evidence" value="ECO:0007669"/>
    <property type="project" value="InterPro"/>
</dbReference>